<dbReference type="EMBL" id="JBHTCG010000008">
    <property type="protein sequence ID" value="MFC7383525.1"/>
    <property type="molecule type" value="Genomic_DNA"/>
</dbReference>
<dbReference type="SUPFAM" id="SSF51735">
    <property type="entry name" value="NAD(P)-binding Rossmann-fold domains"/>
    <property type="match status" value="1"/>
</dbReference>
<dbReference type="RefSeq" id="WP_380827139.1">
    <property type="nucleotide sequence ID" value="NZ_JBHTCG010000008.1"/>
</dbReference>
<name>A0ABW2P5G1_9ACTN</name>
<reference evidence="3" key="1">
    <citation type="journal article" date="2019" name="Int. J. Syst. Evol. Microbiol.">
        <title>The Global Catalogue of Microorganisms (GCM) 10K type strain sequencing project: providing services to taxonomists for standard genome sequencing and annotation.</title>
        <authorList>
            <consortium name="The Broad Institute Genomics Platform"/>
            <consortium name="The Broad Institute Genome Sequencing Center for Infectious Disease"/>
            <person name="Wu L."/>
            <person name="Ma J."/>
        </authorList>
    </citation>
    <scope>NUCLEOTIDE SEQUENCE [LARGE SCALE GENOMIC DNA]</scope>
    <source>
        <strain evidence="3">CECT 7649</strain>
    </source>
</reference>
<evidence type="ECO:0000313" key="2">
    <source>
        <dbReference type="EMBL" id="MFC7383525.1"/>
    </source>
</evidence>
<organism evidence="2 3">
    <name type="scientific">Sphaerisporangium rhizosphaerae</name>
    <dbReference type="NCBI Taxonomy" id="2269375"/>
    <lineage>
        <taxon>Bacteria</taxon>
        <taxon>Bacillati</taxon>
        <taxon>Actinomycetota</taxon>
        <taxon>Actinomycetes</taxon>
        <taxon>Streptosporangiales</taxon>
        <taxon>Streptosporangiaceae</taxon>
        <taxon>Sphaerisporangium</taxon>
    </lineage>
</organism>
<dbReference type="Gene3D" id="3.40.50.720">
    <property type="entry name" value="NAD(P)-binding Rossmann-like Domain"/>
    <property type="match status" value="1"/>
</dbReference>
<keyword evidence="3" id="KW-1185">Reference proteome</keyword>
<proteinExistence type="predicted"/>
<dbReference type="InterPro" id="IPR036291">
    <property type="entry name" value="NAD(P)-bd_dom_sf"/>
</dbReference>
<accession>A0ABW2P5G1</accession>
<comment type="caution">
    <text evidence="2">The sequence shown here is derived from an EMBL/GenBank/DDBJ whole genome shotgun (WGS) entry which is preliminary data.</text>
</comment>
<gene>
    <name evidence="2" type="ORF">ACFQSB_14990</name>
</gene>
<dbReference type="Pfam" id="PF00106">
    <property type="entry name" value="adh_short"/>
    <property type="match status" value="1"/>
</dbReference>
<protein>
    <submittedName>
        <fullName evidence="2">SDR family NAD(P)-dependent oxidoreductase</fullName>
    </submittedName>
</protein>
<evidence type="ECO:0000313" key="3">
    <source>
        <dbReference type="Proteomes" id="UP001596496"/>
    </source>
</evidence>
<feature type="region of interest" description="Disordered" evidence="1">
    <location>
        <begin position="29"/>
        <end position="55"/>
    </location>
</feature>
<sequence>MSARFAEKVILITGGTSGMGRALAERVASEGAKVGCTRPDGSPDPRRSRRSRRSR</sequence>
<dbReference type="InterPro" id="IPR002347">
    <property type="entry name" value="SDR_fam"/>
</dbReference>
<evidence type="ECO:0000256" key="1">
    <source>
        <dbReference type="SAM" id="MobiDB-lite"/>
    </source>
</evidence>
<dbReference type="Proteomes" id="UP001596496">
    <property type="component" value="Unassembled WGS sequence"/>
</dbReference>